<keyword evidence="4" id="KW-0012">Acyltransferase</keyword>
<keyword evidence="2" id="KW-0732">Signal</keyword>
<dbReference type="GO" id="GO:0016787">
    <property type="term" value="F:hydrolase activity"/>
    <property type="evidence" value="ECO:0007669"/>
    <property type="project" value="UniProtKB-KW"/>
</dbReference>
<reference evidence="4 5" key="1">
    <citation type="submission" date="2020-05" db="EMBL/GenBank/DDBJ databases">
        <title>Identification and distribution of gene clusters putatively required for synthesis of sphingolipid metabolism inhibitors in phylogenetically diverse species of the filamentous fungus Fusarium.</title>
        <authorList>
            <person name="Kim H.-S."/>
            <person name="Busman M."/>
            <person name="Brown D.W."/>
            <person name="Divon H."/>
            <person name="Uhlig S."/>
            <person name="Proctor R.H."/>
        </authorList>
    </citation>
    <scope>NUCLEOTIDE SEQUENCE [LARGE SCALE GENOMIC DNA]</scope>
    <source>
        <strain evidence="4 5">NRRL 25196</strain>
    </source>
</reference>
<dbReference type="InterPro" id="IPR050261">
    <property type="entry name" value="FrsA_esterase"/>
</dbReference>
<name>A0A8H5MYL0_9HYPO</name>
<dbReference type="Gene3D" id="1.20.1440.110">
    <property type="entry name" value="acylaminoacyl peptidase"/>
    <property type="match status" value="1"/>
</dbReference>
<dbReference type="SUPFAM" id="SSF53474">
    <property type="entry name" value="alpha/beta-Hydrolases"/>
    <property type="match status" value="1"/>
</dbReference>
<dbReference type="InterPro" id="IPR000073">
    <property type="entry name" value="AB_hydrolase_1"/>
</dbReference>
<dbReference type="Pfam" id="PF12697">
    <property type="entry name" value="Abhydrolase_6"/>
    <property type="match status" value="1"/>
</dbReference>
<dbReference type="EMBL" id="JAAOAO010000372">
    <property type="protein sequence ID" value="KAF5544990.1"/>
    <property type="molecule type" value="Genomic_DNA"/>
</dbReference>
<dbReference type="Gene3D" id="3.40.50.1820">
    <property type="entry name" value="alpha/beta hydrolase"/>
    <property type="match status" value="1"/>
</dbReference>
<proteinExistence type="inferred from homology"/>
<sequence length="473" mass="52934">MLSMSCIVAWGSLIAAVTNAHETEAYPPNVTISNTTTSMFQLSNDTEFSFILSEYLSLANEGGSATGEVLRAAAVTEPNNPESWYREFKFLADKIREQAVAAEKKKDWVSARSAYFRSSSYYRGADFFLHGNQSDPRIGILWQKQNASFTKAINLLPMPPTFVELKATKFTVPAYFYPADAQLPAGKHLSYGKKIPTVIVGTGYDGSQEALYHSNCREIIQRGWNCITYEGPGQATVRRQQNLGFMPEWWEAVTPVVDYIRSRHDVDPDRVALIGMSFGGLLAPLAATHEHRLAAVLAIDGMLNLQRSILEQFPPALTKLFLSGNSTAFDDEIYSLLKNPKIPTALSWPINQGMWAWNTKSPFKWLTMVGEFNLDKKSLAKIKCPVFVASGQDDTTAPEQPEEMARAFGKQAHYFLFKKELGSGVHCAIGAENQLAQETLGWLEDVFDSLQVTITRRLELPLSYLYFNYWSVI</sequence>
<feature type="domain" description="AB hydrolase-1" evidence="3">
    <location>
        <begin position="251"/>
        <end position="416"/>
    </location>
</feature>
<gene>
    <name evidence="4" type="ORF">FNAPI_9271</name>
</gene>
<feature type="signal peptide" evidence="2">
    <location>
        <begin position="1"/>
        <end position="20"/>
    </location>
</feature>
<dbReference type="PANTHER" id="PTHR22946:SF12">
    <property type="entry name" value="CONIDIAL PIGMENT BIOSYNTHESIS PROTEIN AYG1 (AFU_ORTHOLOGUE AFUA_2G17550)"/>
    <property type="match status" value="1"/>
</dbReference>
<keyword evidence="5" id="KW-1185">Reference proteome</keyword>
<dbReference type="InterPro" id="IPR029058">
    <property type="entry name" value="AB_hydrolase_fold"/>
</dbReference>
<feature type="chain" id="PRO_5034937924" evidence="2">
    <location>
        <begin position="21"/>
        <end position="473"/>
    </location>
</feature>
<evidence type="ECO:0000313" key="5">
    <source>
        <dbReference type="Proteomes" id="UP000574317"/>
    </source>
</evidence>
<accession>A0A8H5MYL0</accession>
<evidence type="ECO:0000256" key="2">
    <source>
        <dbReference type="SAM" id="SignalP"/>
    </source>
</evidence>
<keyword evidence="4" id="KW-0808">Transferase</keyword>
<comment type="similarity">
    <text evidence="1">Belongs to the AB hydrolase superfamily. FUS2 hydrolase family.</text>
</comment>
<evidence type="ECO:0000313" key="4">
    <source>
        <dbReference type="EMBL" id="KAF5544990.1"/>
    </source>
</evidence>
<dbReference type="Proteomes" id="UP000574317">
    <property type="component" value="Unassembled WGS sequence"/>
</dbReference>
<organism evidence="4 5">
    <name type="scientific">Fusarium napiforme</name>
    <dbReference type="NCBI Taxonomy" id="42672"/>
    <lineage>
        <taxon>Eukaryota</taxon>
        <taxon>Fungi</taxon>
        <taxon>Dikarya</taxon>
        <taxon>Ascomycota</taxon>
        <taxon>Pezizomycotina</taxon>
        <taxon>Sordariomycetes</taxon>
        <taxon>Hypocreomycetidae</taxon>
        <taxon>Hypocreales</taxon>
        <taxon>Nectriaceae</taxon>
        <taxon>Fusarium</taxon>
        <taxon>Fusarium fujikuroi species complex</taxon>
    </lineage>
</organism>
<evidence type="ECO:0000256" key="1">
    <source>
        <dbReference type="ARBA" id="ARBA00038115"/>
    </source>
</evidence>
<keyword evidence="4" id="KW-0378">Hydrolase</keyword>
<dbReference type="PANTHER" id="PTHR22946">
    <property type="entry name" value="DIENELACTONE HYDROLASE DOMAIN-CONTAINING PROTEIN-RELATED"/>
    <property type="match status" value="1"/>
</dbReference>
<dbReference type="AlphaFoldDB" id="A0A8H5MYL0"/>
<comment type="caution">
    <text evidence="4">The sequence shown here is derived from an EMBL/GenBank/DDBJ whole genome shotgun (WGS) entry which is preliminary data.</text>
</comment>
<evidence type="ECO:0000259" key="3">
    <source>
        <dbReference type="Pfam" id="PF12697"/>
    </source>
</evidence>
<protein>
    <submittedName>
        <fullName evidence="4">Hydrolase or acyltransferase (Alpha beta hydrolase superfamily)</fullName>
    </submittedName>
</protein>
<dbReference type="GO" id="GO:0016746">
    <property type="term" value="F:acyltransferase activity"/>
    <property type="evidence" value="ECO:0007669"/>
    <property type="project" value="UniProtKB-KW"/>
</dbReference>